<proteinExistence type="predicted"/>
<sequence length="105" mass="10906">MTAVITEPPGATVVSERAVRRIAAQAAREVPGVEPDVQVTARVAGGSAALRVRLPVGYPQPVARVTDACREHLILRTGELAGLSVSRVDIEVSALESGAVAGRVR</sequence>
<reference evidence="1 2" key="1">
    <citation type="submission" date="2018-07" db="EMBL/GenBank/DDBJ databases">
        <title>Genomic Encyclopedia of Type Strains, Phase IV (KMG-IV): sequencing the most valuable type-strain genomes for metagenomic binning, comparative biology and taxonomic classification.</title>
        <authorList>
            <person name="Goeker M."/>
        </authorList>
    </citation>
    <scope>NUCLEOTIDE SEQUENCE [LARGE SCALE GENOMIC DNA]</scope>
    <source>
        <strain evidence="1 2">DSM 44952</strain>
    </source>
</reference>
<gene>
    <name evidence="1" type="ORF">DFR68_12252</name>
</gene>
<organism evidence="1 2">
    <name type="scientific">Nocardia mexicana</name>
    <dbReference type="NCBI Taxonomy" id="279262"/>
    <lineage>
        <taxon>Bacteria</taxon>
        <taxon>Bacillati</taxon>
        <taxon>Actinomycetota</taxon>
        <taxon>Actinomycetes</taxon>
        <taxon>Mycobacteriales</taxon>
        <taxon>Nocardiaceae</taxon>
        <taxon>Nocardia</taxon>
    </lineage>
</organism>
<dbReference type="Proteomes" id="UP000255355">
    <property type="component" value="Unassembled WGS sequence"/>
</dbReference>
<name>A0A370GIU7_9NOCA</name>
<evidence type="ECO:0000313" key="2">
    <source>
        <dbReference type="Proteomes" id="UP000255355"/>
    </source>
</evidence>
<dbReference type="OrthoDB" id="4569527at2"/>
<dbReference type="STRING" id="1210089.GCA_001613165_06156"/>
<protein>
    <recommendedName>
        <fullName evidence="3">Alkaline shock family protein YloU</fullName>
    </recommendedName>
</protein>
<comment type="caution">
    <text evidence="1">The sequence shown here is derived from an EMBL/GenBank/DDBJ whole genome shotgun (WGS) entry which is preliminary data.</text>
</comment>
<evidence type="ECO:0000313" key="1">
    <source>
        <dbReference type="EMBL" id="RDI43290.1"/>
    </source>
</evidence>
<evidence type="ECO:0008006" key="3">
    <source>
        <dbReference type="Google" id="ProtNLM"/>
    </source>
</evidence>
<dbReference type="EMBL" id="QQAZ01000022">
    <property type="protein sequence ID" value="RDI43290.1"/>
    <property type="molecule type" value="Genomic_DNA"/>
</dbReference>
<accession>A0A370GIU7</accession>
<dbReference type="RefSeq" id="WP_068027605.1">
    <property type="nucleotide sequence ID" value="NZ_QQAZ01000022.1"/>
</dbReference>
<keyword evidence="2" id="KW-1185">Reference proteome</keyword>
<dbReference type="AlphaFoldDB" id="A0A370GIU7"/>